<accession>A0A8S0YMU4</accession>
<dbReference type="Proteomes" id="UP000494256">
    <property type="component" value="Unassembled WGS sequence"/>
</dbReference>
<comment type="subunit">
    <text evidence="8">Efficient DNA binding requires dimerization with another bHLH protein. Binds DNA as a homodimer or a heterodimer with MAX.</text>
</comment>
<feature type="compositionally biased region" description="Low complexity" evidence="12">
    <location>
        <begin position="230"/>
        <end position="245"/>
    </location>
</feature>
<proteinExistence type="predicted"/>
<dbReference type="InterPro" id="IPR036638">
    <property type="entry name" value="HLH_DNA-bd_sf"/>
</dbReference>
<keyword evidence="4" id="KW-0238">DNA-binding</keyword>
<feature type="domain" description="BHLH" evidence="13">
    <location>
        <begin position="259"/>
        <end position="311"/>
    </location>
</feature>
<dbReference type="OrthoDB" id="191037at2759"/>
<dbReference type="SUPFAM" id="SSF47459">
    <property type="entry name" value="HLH, helix-loop-helix DNA-binding domain"/>
    <property type="match status" value="1"/>
</dbReference>
<keyword evidence="5" id="KW-0804">Transcription</keyword>
<evidence type="ECO:0000256" key="3">
    <source>
        <dbReference type="ARBA" id="ARBA00023015"/>
    </source>
</evidence>
<dbReference type="GO" id="GO:0046983">
    <property type="term" value="F:protein dimerization activity"/>
    <property type="evidence" value="ECO:0007669"/>
    <property type="project" value="InterPro"/>
</dbReference>
<keyword evidence="6" id="KW-0539">Nucleus</keyword>
<evidence type="ECO:0000313" key="14">
    <source>
        <dbReference type="EMBL" id="CAB3219889.1"/>
    </source>
</evidence>
<feature type="coiled-coil region" evidence="11">
    <location>
        <begin position="308"/>
        <end position="342"/>
    </location>
</feature>
<dbReference type="GO" id="GO:0000981">
    <property type="term" value="F:DNA-binding transcription factor activity, RNA polymerase II-specific"/>
    <property type="evidence" value="ECO:0007669"/>
    <property type="project" value="TreeGrafter"/>
</dbReference>
<dbReference type="AlphaFoldDB" id="A0A8S0YMU4"/>
<evidence type="ECO:0000259" key="13">
    <source>
        <dbReference type="PROSITE" id="PS50888"/>
    </source>
</evidence>
<comment type="function">
    <text evidence="7">Binds DNA as a heterodimer with MAX and represses transcription. Binds to the canonical E box sequence 5'-CACGTG-3' and, with higher affinity, to 5'-CACGCG-3'.</text>
</comment>
<keyword evidence="2" id="KW-0678">Repressor</keyword>
<name>A0A8S0YMU4_ARCPL</name>
<reference evidence="14 15" key="1">
    <citation type="submission" date="2020-04" db="EMBL/GenBank/DDBJ databases">
        <authorList>
            <person name="Wallbank WR R."/>
            <person name="Pardo Diaz C."/>
            <person name="Kozak K."/>
            <person name="Martin S."/>
            <person name="Jiggins C."/>
            <person name="Moest M."/>
            <person name="Warren A I."/>
            <person name="Byers J.R.P. K."/>
            <person name="Montejo-Kovacevich G."/>
            <person name="Yen C E."/>
        </authorList>
    </citation>
    <scope>NUCLEOTIDE SEQUENCE [LARGE SCALE GENOMIC DNA]</scope>
</reference>
<organism evidence="14 15">
    <name type="scientific">Arctia plantaginis</name>
    <name type="common">Wood tiger moth</name>
    <name type="synonym">Phalaena plantaginis</name>
    <dbReference type="NCBI Taxonomy" id="874455"/>
    <lineage>
        <taxon>Eukaryota</taxon>
        <taxon>Metazoa</taxon>
        <taxon>Ecdysozoa</taxon>
        <taxon>Arthropoda</taxon>
        <taxon>Hexapoda</taxon>
        <taxon>Insecta</taxon>
        <taxon>Pterygota</taxon>
        <taxon>Neoptera</taxon>
        <taxon>Endopterygota</taxon>
        <taxon>Lepidoptera</taxon>
        <taxon>Glossata</taxon>
        <taxon>Ditrysia</taxon>
        <taxon>Noctuoidea</taxon>
        <taxon>Erebidae</taxon>
        <taxon>Arctiinae</taxon>
        <taxon>Arctia</taxon>
    </lineage>
</organism>
<evidence type="ECO:0000256" key="9">
    <source>
        <dbReference type="ARBA" id="ARBA00070444"/>
    </source>
</evidence>
<dbReference type="Gene3D" id="4.10.280.10">
    <property type="entry name" value="Helix-loop-helix DNA-binding domain"/>
    <property type="match status" value="1"/>
</dbReference>
<dbReference type="SMART" id="SM00353">
    <property type="entry name" value="HLH"/>
    <property type="match status" value="1"/>
</dbReference>
<evidence type="ECO:0000256" key="5">
    <source>
        <dbReference type="ARBA" id="ARBA00023163"/>
    </source>
</evidence>
<dbReference type="InterPro" id="IPR011598">
    <property type="entry name" value="bHLH_dom"/>
</dbReference>
<dbReference type="FunFam" id="4.10.280.10:FF:000034">
    <property type="entry name" value="MAX network transcriptional repressor"/>
    <property type="match status" value="1"/>
</dbReference>
<comment type="caution">
    <text evidence="14">The sequence shown here is derived from an EMBL/GenBank/DDBJ whole genome shotgun (WGS) entry which is preliminary data.</text>
</comment>
<keyword evidence="3" id="KW-0805">Transcription regulation</keyword>
<evidence type="ECO:0000256" key="7">
    <source>
        <dbReference type="ARBA" id="ARBA00057176"/>
    </source>
</evidence>
<evidence type="ECO:0000256" key="6">
    <source>
        <dbReference type="ARBA" id="ARBA00023242"/>
    </source>
</evidence>
<gene>
    <name evidence="14" type="ORF">APLA_LOCUS46</name>
</gene>
<dbReference type="CDD" id="cd11402">
    <property type="entry name" value="bHLHzip_Mnt"/>
    <property type="match status" value="1"/>
</dbReference>
<dbReference type="PANTHER" id="PTHR11969">
    <property type="entry name" value="MAX DIMERIZATION, MAD"/>
    <property type="match status" value="1"/>
</dbReference>
<feature type="region of interest" description="Disordered" evidence="12">
    <location>
        <begin position="196"/>
        <end position="262"/>
    </location>
</feature>
<evidence type="ECO:0000256" key="8">
    <source>
        <dbReference type="ARBA" id="ARBA00062701"/>
    </source>
</evidence>
<sequence length="600" mass="63912">MGILMETTEAKLGSTGCRRRRMHPELFGAMGAPGEFYTDTLHTIAINTRETEFGSIVEPIPITLKAYKHFEAHGHAINGNGLAQQQTKTSVVVAPRMPEFPSTSNFKPILVKEETKDEQKIACPPPKKKWIKEYLEEEPKSPLSVRVVTGLTGLPVTTRSNGVVRPTSPVPVALPCAAVPSPAASAVTLEPVPTAAAPPPAPLLDFAQEHSRPRTTSNSHGPPQIPSPPSVSNGSGSGSSINGNSSGSGGSSGSAPRAGTREVHNKLEKNRRAHLKECFELLKRQLPATPEDKKTSNLSILASAIRYIQVLRRKERDCEHEMERLAREKIAAQQRLSALKREISVRATVRPRSIDSVSEDKDREDTVNGQVLGIPLSISASPPRSIPRMETSPPRTLNLSTKLRTLPIQITPTTSQVVRTSYGTRPNTLTLTTLASADHSTQIVENGVTNPLSTTLVHPAQIHLPISQMVNGSGLVVGPAALQLLSTSSGLRVVQAPVHTNGVTTSAESIRIPKENGIVSPKPASTTDGSVMVSGLTPLVVSQPAAHLLQTHTLTHKMVETQVVKGSVAPLTVSAQYLSATTIVKPVVVVSAAGPSQPPT</sequence>
<dbReference type="GO" id="GO:0005634">
    <property type="term" value="C:nucleus"/>
    <property type="evidence" value="ECO:0007669"/>
    <property type="project" value="UniProtKB-SubCell"/>
</dbReference>
<dbReference type="EMBL" id="CADEBD010000024">
    <property type="protein sequence ID" value="CAB3219889.1"/>
    <property type="molecule type" value="Genomic_DNA"/>
</dbReference>
<evidence type="ECO:0000256" key="2">
    <source>
        <dbReference type="ARBA" id="ARBA00022491"/>
    </source>
</evidence>
<dbReference type="PANTHER" id="PTHR11969:SF99">
    <property type="entry name" value="MAX-BINDING PROTEIN MNT"/>
    <property type="match status" value="1"/>
</dbReference>
<evidence type="ECO:0000256" key="12">
    <source>
        <dbReference type="SAM" id="MobiDB-lite"/>
    </source>
</evidence>
<protein>
    <recommendedName>
        <fullName evidence="9">Max-binding protein MNT</fullName>
    </recommendedName>
    <alternativeName>
        <fullName evidence="10">Myc antagonist MNT</fullName>
    </alternativeName>
</protein>
<dbReference type="GO" id="GO:0000978">
    <property type="term" value="F:RNA polymerase II cis-regulatory region sequence-specific DNA binding"/>
    <property type="evidence" value="ECO:0007669"/>
    <property type="project" value="TreeGrafter"/>
</dbReference>
<keyword evidence="11" id="KW-0175">Coiled coil</keyword>
<evidence type="ECO:0000256" key="10">
    <source>
        <dbReference type="ARBA" id="ARBA00083368"/>
    </source>
</evidence>
<comment type="subcellular location">
    <subcellularLocation>
        <location evidence="1">Nucleus</location>
    </subcellularLocation>
</comment>
<dbReference type="Pfam" id="PF00010">
    <property type="entry name" value="HLH"/>
    <property type="match status" value="1"/>
</dbReference>
<evidence type="ECO:0000256" key="1">
    <source>
        <dbReference type="ARBA" id="ARBA00004123"/>
    </source>
</evidence>
<evidence type="ECO:0000256" key="4">
    <source>
        <dbReference type="ARBA" id="ARBA00023125"/>
    </source>
</evidence>
<evidence type="ECO:0000313" key="15">
    <source>
        <dbReference type="Proteomes" id="UP000494256"/>
    </source>
</evidence>
<evidence type="ECO:0000256" key="11">
    <source>
        <dbReference type="SAM" id="Coils"/>
    </source>
</evidence>
<dbReference type="PROSITE" id="PS50888">
    <property type="entry name" value="BHLH"/>
    <property type="match status" value="1"/>
</dbReference>